<keyword evidence="3 9" id="KW-0812">Transmembrane</keyword>
<proteinExistence type="inferred from homology"/>
<sequence>MEKNPRSDTPTTLMLSVYIITFLIGVPTNILAFYTFSRKVFRKSTPIDILLLNLTVSDLLFLAFLPAKMKEAADDMTWNMPYFVCSLSIFLFFAPIYTSILFLTAISVERYVCVAYPTKYKAKRRISYTVVISVSFWVVSVAQGTVVYCAAFYGANHMNRGNTSQLPLVAGGQTCYGNFTDEQLRILLPVRLNSLVTFFSIPLLICCFCYINFIWTLSRLPHVGQRRKLRAIGLALGSLLVFALCFAPFNVSHVMGFIKGESPKWRIEATMLSTLNACLDPIIFYCSSWEVRKALRRWLKGLKGSQASLSSK</sequence>
<keyword evidence="2" id="KW-1003">Cell membrane</keyword>
<evidence type="ECO:0000256" key="7">
    <source>
        <dbReference type="ARBA" id="ARBA00023170"/>
    </source>
</evidence>
<dbReference type="GO" id="GO:0004930">
    <property type="term" value="F:G protein-coupled receptor activity"/>
    <property type="evidence" value="ECO:0007669"/>
    <property type="project" value="UniProtKB-KW"/>
</dbReference>
<dbReference type="PANTHER" id="PTHR45822:SF3">
    <property type="entry name" value="FREE FATTY ACID RECEPTOR 3-LIKE-RELATED"/>
    <property type="match status" value="1"/>
</dbReference>
<comment type="subcellular location">
    <subcellularLocation>
        <location evidence="1">Cell membrane</location>
        <topology evidence="1">Multi-pass membrane protein</topology>
    </subcellularLocation>
</comment>
<dbReference type="PRINTS" id="PR00237">
    <property type="entry name" value="GPCRRHODOPSN"/>
</dbReference>
<dbReference type="InterPro" id="IPR000276">
    <property type="entry name" value="GPCR_Rhodpsn"/>
</dbReference>
<dbReference type="PROSITE" id="PS00237">
    <property type="entry name" value="G_PROTEIN_RECEP_F1_1"/>
    <property type="match status" value="1"/>
</dbReference>
<dbReference type="PANTHER" id="PTHR45822">
    <property type="entry name" value="FREE FATTY ACID RECEPTOR 2-RELATED"/>
    <property type="match status" value="1"/>
</dbReference>
<dbReference type="RefSeq" id="XP_030644459.1">
    <property type="nucleotide sequence ID" value="XM_030788599.1"/>
</dbReference>
<evidence type="ECO:0000256" key="6">
    <source>
        <dbReference type="ARBA" id="ARBA00023136"/>
    </source>
</evidence>
<dbReference type="GO" id="GO:0005886">
    <property type="term" value="C:plasma membrane"/>
    <property type="evidence" value="ECO:0007669"/>
    <property type="project" value="UniProtKB-SubCell"/>
</dbReference>
<feature type="transmembrane region" description="Helical" evidence="10">
    <location>
        <begin position="15"/>
        <end position="37"/>
    </location>
</feature>
<evidence type="ECO:0000256" key="4">
    <source>
        <dbReference type="ARBA" id="ARBA00022989"/>
    </source>
</evidence>
<gene>
    <name evidence="13" type="primary">LOC115824875</name>
</gene>
<evidence type="ECO:0000259" key="11">
    <source>
        <dbReference type="PROSITE" id="PS50262"/>
    </source>
</evidence>
<feature type="transmembrane region" description="Helical" evidence="10">
    <location>
        <begin position="195"/>
        <end position="217"/>
    </location>
</feature>
<feature type="transmembrane region" description="Helical" evidence="10">
    <location>
        <begin position="128"/>
        <end position="153"/>
    </location>
</feature>
<name>A0A6J2WJ91_CHACN</name>
<dbReference type="OrthoDB" id="5961208at2759"/>
<dbReference type="Gene3D" id="1.20.1070.10">
    <property type="entry name" value="Rhodopsin 7-helix transmembrane proteins"/>
    <property type="match status" value="1"/>
</dbReference>
<dbReference type="AlphaFoldDB" id="A0A6J2WJ91"/>
<evidence type="ECO:0000256" key="5">
    <source>
        <dbReference type="ARBA" id="ARBA00023040"/>
    </source>
</evidence>
<dbReference type="InterPro" id="IPR017452">
    <property type="entry name" value="GPCR_Rhodpsn_7TM"/>
</dbReference>
<evidence type="ECO:0000256" key="9">
    <source>
        <dbReference type="RuleBase" id="RU000688"/>
    </source>
</evidence>
<evidence type="ECO:0000256" key="1">
    <source>
        <dbReference type="ARBA" id="ARBA00004651"/>
    </source>
</evidence>
<dbReference type="GeneID" id="115824875"/>
<dbReference type="PRINTS" id="PR01904">
    <property type="entry name" value="GPR40FAMILY"/>
</dbReference>
<keyword evidence="8 9" id="KW-0807">Transducer</keyword>
<evidence type="ECO:0000256" key="3">
    <source>
        <dbReference type="ARBA" id="ARBA00022692"/>
    </source>
</evidence>
<dbReference type="Pfam" id="PF00001">
    <property type="entry name" value="7tm_1"/>
    <property type="match status" value="1"/>
</dbReference>
<dbReference type="InterPro" id="IPR013312">
    <property type="entry name" value="GPR40-rel_orph"/>
</dbReference>
<feature type="domain" description="G-protein coupled receptors family 1 profile" evidence="11">
    <location>
        <begin position="28"/>
        <end position="284"/>
    </location>
</feature>
<comment type="similarity">
    <text evidence="9">Belongs to the G-protein coupled receptor 1 family.</text>
</comment>
<feature type="transmembrane region" description="Helical" evidence="10">
    <location>
        <begin position="49"/>
        <end position="67"/>
    </location>
</feature>
<keyword evidence="5 9" id="KW-0297">G-protein coupled receptor</keyword>
<evidence type="ECO:0000313" key="12">
    <source>
        <dbReference type="Proteomes" id="UP000504632"/>
    </source>
</evidence>
<reference evidence="13" key="1">
    <citation type="submission" date="2025-08" db="UniProtKB">
        <authorList>
            <consortium name="RefSeq"/>
        </authorList>
    </citation>
    <scope>IDENTIFICATION</scope>
</reference>
<evidence type="ECO:0000256" key="2">
    <source>
        <dbReference type="ARBA" id="ARBA00022475"/>
    </source>
</evidence>
<evidence type="ECO:0000256" key="10">
    <source>
        <dbReference type="SAM" id="Phobius"/>
    </source>
</evidence>
<accession>A0A6J2WJ91</accession>
<dbReference type="InParanoid" id="A0A6J2WJ91"/>
<protein>
    <submittedName>
        <fullName evidence="13">Free fatty acid receptor 3-like</fullName>
    </submittedName>
</protein>
<keyword evidence="12" id="KW-1185">Reference proteome</keyword>
<keyword evidence="6 10" id="KW-0472">Membrane</keyword>
<evidence type="ECO:0000313" key="13">
    <source>
        <dbReference type="RefSeq" id="XP_030644459.1"/>
    </source>
</evidence>
<dbReference type="PROSITE" id="PS50262">
    <property type="entry name" value="G_PROTEIN_RECEP_F1_2"/>
    <property type="match status" value="1"/>
</dbReference>
<feature type="transmembrane region" description="Helical" evidence="10">
    <location>
        <begin position="87"/>
        <end position="108"/>
    </location>
</feature>
<feature type="transmembrane region" description="Helical" evidence="10">
    <location>
        <begin position="269"/>
        <end position="287"/>
    </location>
</feature>
<dbReference type="CDD" id="cd15170">
    <property type="entry name" value="7tmA_FFAR2_FFAR3"/>
    <property type="match status" value="1"/>
</dbReference>
<evidence type="ECO:0000256" key="8">
    <source>
        <dbReference type="ARBA" id="ARBA00023224"/>
    </source>
</evidence>
<keyword evidence="7 9" id="KW-0675">Receptor</keyword>
<dbReference type="GO" id="GO:0071398">
    <property type="term" value="P:cellular response to fatty acid"/>
    <property type="evidence" value="ECO:0007669"/>
    <property type="project" value="TreeGrafter"/>
</dbReference>
<feature type="transmembrane region" description="Helical" evidence="10">
    <location>
        <begin position="229"/>
        <end position="249"/>
    </location>
</feature>
<keyword evidence="4 10" id="KW-1133">Transmembrane helix</keyword>
<dbReference type="Proteomes" id="UP000504632">
    <property type="component" value="Chromosome 12"/>
</dbReference>
<organism evidence="12 13">
    <name type="scientific">Chanos chanos</name>
    <name type="common">Milkfish</name>
    <name type="synonym">Mugil chanos</name>
    <dbReference type="NCBI Taxonomy" id="29144"/>
    <lineage>
        <taxon>Eukaryota</taxon>
        <taxon>Metazoa</taxon>
        <taxon>Chordata</taxon>
        <taxon>Craniata</taxon>
        <taxon>Vertebrata</taxon>
        <taxon>Euteleostomi</taxon>
        <taxon>Actinopterygii</taxon>
        <taxon>Neopterygii</taxon>
        <taxon>Teleostei</taxon>
        <taxon>Ostariophysi</taxon>
        <taxon>Gonorynchiformes</taxon>
        <taxon>Chanidae</taxon>
        <taxon>Chanos</taxon>
    </lineage>
</organism>
<dbReference type="SUPFAM" id="SSF81321">
    <property type="entry name" value="Family A G protein-coupled receptor-like"/>
    <property type="match status" value="1"/>
</dbReference>